<dbReference type="InterPro" id="IPR011990">
    <property type="entry name" value="TPR-like_helical_dom_sf"/>
</dbReference>
<dbReference type="SMART" id="SM00028">
    <property type="entry name" value="TPR"/>
    <property type="match status" value="3"/>
</dbReference>
<keyword evidence="1 3" id="KW-0853">WD repeat</keyword>
<dbReference type="InterPro" id="IPR001680">
    <property type="entry name" value="WD40_rpt"/>
</dbReference>
<dbReference type="InterPro" id="IPR015943">
    <property type="entry name" value="WD40/YVTN_repeat-like_dom_sf"/>
</dbReference>
<dbReference type="InterPro" id="IPR045151">
    <property type="entry name" value="DCAF8"/>
</dbReference>
<feature type="repeat" description="WD" evidence="3">
    <location>
        <begin position="43"/>
        <end position="75"/>
    </location>
</feature>
<dbReference type="Pfam" id="PF00400">
    <property type="entry name" value="WD40"/>
    <property type="match status" value="4"/>
</dbReference>
<organism evidence="4 5">
    <name type="scientific">Nephila pilipes</name>
    <name type="common">Giant wood spider</name>
    <name type="synonym">Nephila maculata</name>
    <dbReference type="NCBI Taxonomy" id="299642"/>
    <lineage>
        <taxon>Eukaryota</taxon>
        <taxon>Metazoa</taxon>
        <taxon>Ecdysozoa</taxon>
        <taxon>Arthropoda</taxon>
        <taxon>Chelicerata</taxon>
        <taxon>Arachnida</taxon>
        <taxon>Araneae</taxon>
        <taxon>Araneomorphae</taxon>
        <taxon>Entelegynae</taxon>
        <taxon>Araneoidea</taxon>
        <taxon>Nephilidae</taxon>
        <taxon>Nephila</taxon>
    </lineage>
</organism>
<dbReference type="Gene3D" id="2.130.10.10">
    <property type="entry name" value="YVTN repeat-like/Quinoprotein amine dehydrogenase"/>
    <property type="match status" value="2"/>
</dbReference>
<dbReference type="Proteomes" id="UP000887013">
    <property type="component" value="Unassembled WGS sequence"/>
</dbReference>
<sequence>MEYNNVVQLHGSRQIDDGYRLRFQRRLHVTNNLVNRLGLEAELEGHGGCVNCLEWNEKGDLLASGSDDLYIILWDPFMHKKLQSIQSGHHGNLFSVKFLPNTDDRNIVSGAADFRIRVHDVVTKDTTMSCSCHGGRVKRLAVAPNVPFMFWSAAEDGIVMQYDLRVPHQCSNICNNVLINLVYHLGRNAEAKCIAINPLRPELLAVGANDPYVRLYDRRMIKPTIAKYPREQSTGTPWENLSYLGDPVEPGEDNLPPGCVSYFVAGHLPLKQDDFKKRYRTLTSTYVAFSPDGNELLANLGGEQIYLFNILSKRKQLSFDMLEFSPPKDSSSSSGGCHSEGSISVKKDATNGINSNGITISCAHHELPSYVRPPIHKWSSLSTATKFEELKKAANEAFDKQEYTLAISLYSKGIILYPHIACLYGNRAAAYIKRGWDGDNYAAIRDCYIAMKLDPDYLKAHFRLAQCLHKLRWLKEALECLTVIRLKFPEYAKSKTFETFETDVKVACFADMDIERTDTESDDESNLSGATASSNSVNKRRSNAAAKALLAISDQEKAWRAAAYDYEARFCGHCNTTTDIKEANFFGSSGQYIVAGSDDGSIFIWDRITTNIIRVLRGDESIVNCLQPHPSTCLLATSGIDPVVRLWGPRAEDGSKEDREIRDSEVAAVANQRRMNADPLEIMLLNMGYRIPGVLEHMSEELEHRNGPDRSIVQCRTS</sequence>
<dbReference type="PROSITE" id="PS50294">
    <property type="entry name" value="WD_REPEATS_REGION"/>
    <property type="match status" value="1"/>
</dbReference>
<protein>
    <submittedName>
        <fullName evidence="4">WD and tetratricopeptide repeats protein 1</fullName>
    </submittedName>
</protein>
<dbReference type="PANTHER" id="PTHR15574:SF40">
    <property type="entry name" value="WD AND TETRATRICOPEPTIDE REPEATS PROTEIN 1"/>
    <property type="match status" value="1"/>
</dbReference>
<dbReference type="PANTHER" id="PTHR15574">
    <property type="entry name" value="WD REPEAT DOMAIN-CONTAINING FAMILY"/>
    <property type="match status" value="1"/>
</dbReference>
<comment type="caution">
    <text evidence="4">The sequence shown here is derived from an EMBL/GenBank/DDBJ whole genome shotgun (WGS) entry which is preliminary data.</text>
</comment>
<dbReference type="SUPFAM" id="SSF50978">
    <property type="entry name" value="WD40 repeat-like"/>
    <property type="match status" value="1"/>
</dbReference>
<dbReference type="AlphaFoldDB" id="A0A8X6UDN7"/>
<dbReference type="Gene3D" id="1.25.40.10">
    <property type="entry name" value="Tetratricopeptide repeat domain"/>
    <property type="match status" value="1"/>
</dbReference>
<dbReference type="SUPFAM" id="SSF48452">
    <property type="entry name" value="TPR-like"/>
    <property type="match status" value="1"/>
</dbReference>
<dbReference type="GO" id="GO:0045717">
    <property type="term" value="P:negative regulation of fatty acid biosynthetic process"/>
    <property type="evidence" value="ECO:0007669"/>
    <property type="project" value="TreeGrafter"/>
</dbReference>
<keyword evidence="5" id="KW-1185">Reference proteome</keyword>
<evidence type="ECO:0000256" key="1">
    <source>
        <dbReference type="ARBA" id="ARBA00022574"/>
    </source>
</evidence>
<dbReference type="EMBL" id="BMAW01028585">
    <property type="protein sequence ID" value="GFU08160.1"/>
    <property type="molecule type" value="Genomic_DNA"/>
</dbReference>
<feature type="repeat" description="WD" evidence="3">
    <location>
        <begin position="616"/>
        <end position="647"/>
    </location>
</feature>
<dbReference type="GO" id="GO:0080008">
    <property type="term" value="C:Cul4-RING E3 ubiquitin ligase complex"/>
    <property type="evidence" value="ECO:0007669"/>
    <property type="project" value="TreeGrafter"/>
</dbReference>
<proteinExistence type="predicted"/>
<dbReference type="InterPro" id="IPR019734">
    <property type="entry name" value="TPR_rpt"/>
</dbReference>
<evidence type="ECO:0000313" key="4">
    <source>
        <dbReference type="EMBL" id="GFU08160.1"/>
    </source>
</evidence>
<reference evidence="4" key="1">
    <citation type="submission" date="2020-08" db="EMBL/GenBank/DDBJ databases">
        <title>Multicomponent nature underlies the extraordinary mechanical properties of spider dragline silk.</title>
        <authorList>
            <person name="Kono N."/>
            <person name="Nakamura H."/>
            <person name="Mori M."/>
            <person name="Yoshida Y."/>
            <person name="Ohtoshi R."/>
            <person name="Malay A.D."/>
            <person name="Moran D.A.P."/>
            <person name="Tomita M."/>
            <person name="Numata K."/>
            <person name="Arakawa K."/>
        </authorList>
    </citation>
    <scope>NUCLEOTIDE SEQUENCE</scope>
</reference>
<accession>A0A8X6UDN7</accession>
<dbReference type="OrthoDB" id="4869960at2759"/>
<dbReference type="GO" id="GO:0005737">
    <property type="term" value="C:cytoplasm"/>
    <property type="evidence" value="ECO:0007669"/>
    <property type="project" value="TreeGrafter"/>
</dbReference>
<evidence type="ECO:0000256" key="3">
    <source>
        <dbReference type="PROSITE-ProRule" id="PRU00221"/>
    </source>
</evidence>
<dbReference type="PROSITE" id="PS50082">
    <property type="entry name" value="WD_REPEATS_2"/>
    <property type="match status" value="3"/>
</dbReference>
<keyword evidence="2" id="KW-0677">Repeat</keyword>
<feature type="repeat" description="WD" evidence="3">
    <location>
        <begin position="586"/>
        <end position="615"/>
    </location>
</feature>
<dbReference type="SMART" id="SM00320">
    <property type="entry name" value="WD40"/>
    <property type="match status" value="7"/>
</dbReference>
<name>A0A8X6UDN7_NEPPI</name>
<evidence type="ECO:0000313" key="5">
    <source>
        <dbReference type="Proteomes" id="UP000887013"/>
    </source>
</evidence>
<dbReference type="InterPro" id="IPR036322">
    <property type="entry name" value="WD40_repeat_dom_sf"/>
</dbReference>
<gene>
    <name evidence="4" type="primary">WDTC1</name>
    <name evidence="4" type="ORF">NPIL_146091</name>
</gene>
<evidence type="ECO:0000256" key="2">
    <source>
        <dbReference type="ARBA" id="ARBA00022737"/>
    </source>
</evidence>